<dbReference type="EMBL" id="JBHLXH010000002">
    <property type="protein sequence ID" value="MFC0223832.1"/>
    <property type="molecule type" value="Genomic_DNA"/>
</dbReference>
<proteinExistence type="predicted"/>
<gene>
    <name evidence="1" type="ORF">ACFFJG_15195</name>
</gene>
<dbReference type="InterPro" id="IPR046036">
    <property type="entry name" value="DUF5994"/>
</dbReference>
<dbReference type="Proteomes" id="UP001589698">
    <property type="component" value="Unassembled WGS sequence"/>
</dbReference>
<name>A0ABV6E4B4_9ACTN</name>
<reference evidence="1 2" key="1">
    <citation type="submission" date="2024-09" db="EMBL/GenBank/DDBJ databases">
        <authorList>
            <person name="Sun Q."/>
            <person name="Mori K."/>
        </authorList>
    </citation>
    <scope>NUCLEOTIDE SEQUENCE [LARGE SCALE GENOMIC DNA]</scope>
    <source>
        <strain evidence="1 2">CCM 8654</strain>
    </source>
</reference>
<keyword evidence="2" id="KW-1185">Reference proteome</keyword>
<sequence length="163" mass="17226">MSDRSPAPGVRVALGGSAGSGPVDGAWWPRSRDLASEAARLVEHLALSGDDVRSLLFSRPDWDAVEGTDRWHRVVTAGGTVRMGSYASDDTHLMVVTLASGQRLRLVVVPHDTDSVRAQVVLDAASAGANLQSPGSLLGLSGPDQSEIGHDIWDGEHHGPHRL</sequence>
<organism evidence="1 2">
    <name type="scientific">Nocardioides zeicaulis</name>
    <dbReference type="NCBI Taxonomy" id="1776857"/>
    <lineage>
        <taxon>Bacteria</taxon>
        <taxon>Bacillati</taxon>
        <taxon>Actinomycetota</taxon>
        <taxon>Actinomycetes</taxon>
        <taxon>Propionibacteriales</taxon>
        <taxon>Nocardioidaceae</taxon>
        <taxon>Nocardioides</taxon>
    </lineage>
</organism>
<dbReference type="Pfam" id="PF19457">
    <property type="entry name" value="DUF5994"/>
    <property type="match status" value="1"/>
</dbReference>
<comment type="caution">
    <text evidence="1">The sequence shown here is derived from an EMBL/GenBank/DDBJ whole genome shotgun (WGS) entry which is preliminary data.</text>
</comment>
<evidence type="ECO:0000313" key="1">
    <source>
        <dbReference type="EMBL" id="MFC0223832.1"/>
    </source>
</evidence>
<protein>
    <submittedName>
        <fullName evidence="1">DUF5994 family protein</fullName>
    </submittedName>
</protein>
<accession>A0ABV6E4B4</accession>
<evidence type="ECO:0000313" key="2">
    <source>
        <dbReference type="Proteomes" id="UP001589698"/>
    </source>
</evidence>
<dbReference type="RefSeq" id="WP_378519628.1">
    <property type="nucleotide sequence ID" value="NZ_CBCSDI010000080.1"/>
</dbReference>